<dbReference type="Pfam" id="PF02931">
    <property type="entry name" value="Neur_chan_LBD"/>
    <property type="match status" value="1"/>
</dbReference>
<dbReference type="PANTHER" id="PTHR18945">
    <property type="entry name" value="NEUROTRANSMITTER GATED ION CHANNEL"/>
    <property type="match status" value="1"/>
</dbReference>
<comment type="subcellular location">
    <subcellularLocation>
        <location evidence="1">Membrane</location>
        <topology evidence="1">Multi-pass membrane protein</topology>
    </subcellularLocation>
</comment>
<dbReference type="CDD" id="cd18989">
    <property type="entry name" value="LGIC_ECD_cation"/>
    <property type="match status" value="1"/>
</dbReference>
<feature type="transmembrane region" description="Helical" evidence="5">
    <location>
        <begin position="290"/>
        <end position="310"/>
    </location>
</feature>
<evidence type="ECO:0000256" key="3">
    <source>
        <dbReference type="ARBA" id="ARBA00022989"/>
    </source>
</evidence>
<keyword evidence="3 5" id="KW-1133">Transmembrane helix</keyword>
<dbReference type="PROSITE" id="PS00236">
    <property type="entry name" value="NEUROTR_ION_CHANNEL"/>
    <property type="match status" value="1"/>
</dbReference>
<dbReference type="InterPro" id="IPR006202">
    <property type="entry name" value="Neur_chan_lig-bd"/>
</dbReference>
<gene>
    <name evidence="7" type="ORF">PENTCL1PPCAC_15722</name>
</gene>
<keyword evidence="4 5" id="KW-0472">Membrane</keyword>
<feature type="domain" description="Neurotransmitter-gated ion-channel ligand-binding" evidence="6">
    <location>
        <begin position="37"/>
        <end position="225"/>
    </location>
</feature>
<evidence type="ECO:0000313" key="7">
    <source>
        <dbReference type="EMBL" id="GMS93547.1"/>
    </source>
</evidence>
<keyword evidence="2 5" id="KW-0812">Transmembrane</keyword>
<feature type="transmembrane region" description="Helical" evidence="5">
    <location>
        <begin position="256"/>
        <end position="278"/>
    </location>
</feature>
<feature type="transmembrane region" description="Helical" evidence="5">
    <location>
        <begin position="227"/>
        <end position="249"/>
    </location>
</feature>
<name>A0AAV5TEK2_9BILA</name>
<comment type="caution">
    <text evidence="7">The sequence shown here is derived from an EMBL/GenBank/DDBJ whole genome shotgun (WGS) entry which is preliminary data.</text>
</comment>
<evidence type="ECO:0000256" key="2">
    <source>
        <dbReference type="ARBA" id="ARBA00022692"/>
    </source>
</evidence>
<feature type="non-terminal residue" evidence="7">
    <location>
        <position position="1"/>
    </location>
</feature>
<dbReference type="EMBL" id="BTSX01000004">
    <property type="protein sequence ID" value="GMS93547.1"/>
    <property type="molecule type" value="Genomic_DNA"/>
</dbReference>
<evidence type="ECO:0000256" key="4">
    <source>
        <dbReference type="ARBA" id="ARBA00023136"/>
    </source>
</evidence>
<dbReference type="InterPro" id="IPR018000">
    <property type="entry name" value="Neurotransmitter_ion_chnl_CS"/>
</dbReference>
<evidence type="ECO:0000313" key="8">
    <source>
        <dbReference type="Proteomes" id="UP001432027"/>
    </source>
</evidence>
<accession>A0AAV5TEK2</accession>
<dbReference type="SUPFAM" id="SSF90112">
    <property type="entry name" value="Neurotransmitter-gated ion-channel transmembrane pore"/>
    <property type="match status" value="1"/>
</dbReference>
<evidence type="ECO:0000256" key="1">
    <source>
        <dbReference type="ARBA" id="ARBA00004141"/>
    </source>
</evidence>
<dbReference type="AlphaFoldDB" id="A0AAV5TEK2"/>
<dbReference type="InterPro" id="IPR036734">
    <property type="entry name" value="Neur_chan_lig-bd_sf"/>
</dbReference>
<reference evidence="7" key="1">
    <citation type="submission" date="2023-10" db="EMBL/GenBank/DDBJ databases">
        <title>Genome assembly of Pristionchus species.</title>
        <authorList>
            <person name="Yoshida K."/>
            <person name="Sommer R.J."/>
        </authorList>
    </citation>
    <scope>NUCLEOTIDE SEQUENCE</scope>
    <source>
        <strain evidence="7">RS0144</strain>
    </source>
</reference>
<dbReference type="GO" id="GO:0016020">
    <property type="term" value="C:membrane"/>
    <property type="evidence" value="ECO:0007669"/>
    <property type="project" value="UniProtKB-SubCell"/>
</dbReference>
<sequence length="332" mass="38398">QDLFENYYSHMSPYNTGTKSLNIFSHSNWSANSSSVQNEPPAEMHISLEYSHLTQVIEVQMTHTNVFGLHSIWRDPRLTWDPAQYGNIEYIYVRSSDVWIPEITPCESSVFSMTVADRFQKVKLNSTGHLDHFIYGYASFICEFSMQDFPFDQHWCFYCFALPDYSAKELVFRGYNGSEQLALSQDTSEWKLKMRGFRYRTTMANGIITQNMGEIYFDFLITRRPSFWVFLIIIPAYLLGFLILLGLFFGTEPNNVNMAVNFGLISFTSMTFIIGTIANTLPKSQNISILGWYIIFELLLITLAVFSVFLHGMICEAARKSYNWWTGERNSG</sequence>
<evidence type="ECO:0000259" key="6">
    <source>
        <dbReference type="Pfam" id="PF02931"/>
    </source>
</evidence>
<dbReference type="InterPro" id="IPR038050">
    <property type="entry name" value="Neuro_actylchol_rec"/>
</dbReference>
<dbReference type="PRINTS" id="PR00252">
    <property type="entry name" value="NRIONCHANNEL"/>
</dbReference>
<dbReference type="SUPFAM" id="SSF63712">
    <property type="entry name" value="Nicotinic receptor ligand binding domain-like"/>
    <property type="match status" value="1"/>
</dbReference>
<comment type="caution">
    <text evidence="5">Lacks conserved residue(s) required for the propagation of feature annotation.</text>
</comment>
<proteinExistence type="inferred from homology"/>
<dbReference type="InterPro" id="IPR006201">
    <property type="entry name" value="Neur_channel"/>
</dbReference>
<keyword evidence="5" id="KW-0813">Transport</keyword>
<evidence type="ECO:0000256" key="5">
    <source>
        <dbReference type="RuleBase" id="RU000687"/>
    </source>
</evidence>
<protein>
    <recommendedName>
        <fullName evidence="6">Neurotransmitter-gated ion-channel ligand-binding domain-containing protein</fullName>
    </recommendedName>
</protein>
<organism evidence="7 8">
    <name type="scientific">Pristionchus entomophagus</name>
    <dbReference type="NCBI Taxonomy" id="358040"/>
    <lineage>
        <taxon>Eukaryota</taxon>
        <taxon>Metazoa</taxon>
        <taxon>Ecdysozoa</taxon>
        <taxon>Nematoda</taxon>
        <taxon>Chromadorea</taxon>
        <taxon>Rhabditida</taxon>
        <taxon>Rhabditina</taxon>
        <taxon>Diplogasteromorpha</taxon>
        <taxon>Diplogasteroidea</taxon>
        <taxon>Neodiplogasteridae</taxon>
        <taxon>Pristionchus</taxon>
    </lineage>
</organism>
<comment type="similarity">
    <text evidence="5">Belongs to the ligand-gated ion channel (TC 1.A.9) family.</text>
</comment>
<keyword evidence="8" id="KW-1185">Reference proteome</keyword>
<dbReference type="Gene3D" id="2.70.170.10">
    <property type="entry name" value="Neurotransmitter-gated ion-channel ligand-binding domain"/>
    <property type="match status" value="1"/>
</dbReference>
<dbReference type="GO" id="GO:0004888">
    <property type="term" value="F:transmembrane signaling receptor activity"/>
    <property type="evidence" value="ECO:0007669"/>
    <property type="project" value="InterPro"/>
</dbReference>
<dbReference type="InterPro" id="IPR036719">
    <property type="entry name" value="Neuro-gated_channel_TM_sf"/>
</dbReference>
<keyword evidence="5" id="KW-0407">Ion channel</keyword>
<dbReference type="GO" id="GO:0005230">
    <property type="term" value="F:extracellular ligand-gated monoatomic ion channel activity"/>
    <property type="evidence" value="ECO:0007669"/>
    <property type="project" value="InterPro"/>
</dbReference>
<dbReference type="Proteomes" id="UP001432027">
    <property type="component" value="Unassembled WGS sequence"/>
</dbReference>
<keyword evidence="5" id="KW-0406">Ion transport</keyword>
<dbReference type="Gene3D" id="1.20.58.390">
    <property type="entry name" value="Neurotransmitter-gated ion-channel transmembrane domain"/>
    <property type="match status" value="1"/>
</dbReference>